<protein>
    <recommendedName>
        <fullName evidence="4">Secreted protein</fullName>
    </recommendedName>
</protein>
<dbReference type="EMBL" id="RSEC01000036">
    <property type="protein sequence ID" value="RSD19480.1"/>
    <property type="molecule type" value="Genomic_DNA"/>
</dbReference>
<evidence type="ECO:0000256" key="1">
    <source>
        <dbReference type="SAM" id="SignalP"/>
    </source>
</evidence>
<name>A0A3R9DXN0_9PSEU</name>
<sequence>MGTAAALTLAAAGAASAAPSVFVAKAVHSGGAGATAVSATGSLDWSTSLKTVTLANVKLFVKGGECGHLLIAGYQNPIGTVSQTAEVAGGIQELEVFAVDDSHDVTGYADCYQVSSVCLTGQF</sequence>
<proteinExistence type="predicted"/>
<reference evidence="2 3" key="1">
    <citation type="submission" date="2018-12" db="EMBL/GenBank/DDBJ databases">
        <title>Amycolatopsis eburnea sp. nov. actinomycete associate with arbuscular mycorrhiza fungal spore.</title>
        <authorList>
            <person name="Lumyong S."/>
            <person name="Chaiya L."/>
        </authorList>
    </citation>
    <scope>NUCLEOTIDE SEQUENCE [LARGE SCALE GENOMIC DNA]</scope>
    <source>
        <strain evidence="2 3">GLM-1</strain>
    </source>
</reference>
<dbReference type="AlphaFoldDB" id="A0A3R9DXN0"/>
<feature type="signal peptide" evidence="1">
    <location>
        <begin position="1"/>
        <end position="17"/>
    </location>
</feature>
<dbReference type="RefSeq" id="WP_125308197.1">
    <property type="nucleotide sequence ID" value="NZ_RSEC01000036.1"/>
</dbReference>
<keyword evidence="3" id="KW-1185">Reference proteome</keyword>
<accession>A0A3R9DXN0</accession>
<keyword evidence="1" id="KW-0732">Signal</keyword>
<evidence type="ECO:0000313" key="3">
    <source>
        <dbReference type="Proteomes" id="UP000267081"/>
    </source>
</evidence>
<evidence type="ECO:0000313" key="2">
    <source>
        <dbReference type="EMBL" id="RSD19480.1"/>
    </source>
</evidence>
<organism evidence="2 3">
    <name type="scientific">Amycolatopsis eburnea</name>
    <dbReference type="NCBI Taxonomy" id="2267691"/>
    <lineage>
        <taxon>Bacteria</taxon>
        <taxon>Bacillati</taxon>
        <taxon>Actinomycetota</taxon>
        <taxon>Actinomycetes</taxon>
        <taxon>Pseudonocardiales</taxon>
        <taxon>Pseudonocardiaceae</taxon>
        <taxon>Amycolatopsis</taxon>
    </lineage>
</organism>
<dbReference type="OrthoDB" id="9998503at2"/>
<evidence type="ECO:0008006" key="4">
    <source>
        <dbReference type="Google" id="ProtNLM"/>
    </source>
</evidence>
<comment type="caution">
    <text evidence="2">The sequence shown here is derived from an EMBL/GenBank/DDBJ whole genome shotgun (WGS) entry which is preliminary data.</text>
</comment>
<gene>
    <name evidence="2" type="ORF">EIY87_14340</name>
</gene>
<dbReference type="Proteomes" id="UP000267081">
    <property type="component" value="Unassembled WGS sequence"/>
</dbReference>
<feature type="chain" id="PRO_5018763833" description="Secreted protein" evidence="1">
    <location>
        <begin position="18"/>
        <end position="123"/>
    </location>
</feature>